<protein>
    <submittedName>
        <fullName evidence="3">Thioredoxin</fullName>
    </submittedName>
</protein>
<feature type="chain" id="PRO_5012098538" evidence="1">
    <location>
        <begin position="26"/>
        <end position="169"/>
    </location>
</feature>
<feature type="domain" description="Thioredoxin" evidence="2">
    <location>
        <begin position="14"/>
        <end position="152"/>
    </location>
</feature>
<dbReference type="AlphaFoldDB" id="A0A1V3NDN9"/>
<name>A0A1V3NDN9_9GAMM</name>
<comment type="caution">
    <text evidence="3">The sequence shown here is derived from an EMBL/GenBank/DDBJ whole genome shotgun (WGS) entry which is preliminary data.</text>
</comment>
<dbReference type="RefSeq" id="WP_077279410.1">
    <property type="nucleotide sequence ID" value="NZ_MVBK01000073.1"/>
</dbReference>
<evidence type="ECO:0000256" key="1">
    <source>
        <dbReference type="SAM" id="SignalP"/>
    </source>
</evidence>
<dbReference type="Gene3D" id="3.40.30.10">
    <property type="entry name" value="Glutaredoxin"/>
    <property type="match status" value="1"/>
</dbReference>
<sequence length="169" mass="18995">MFSLTRYGACLAAALLLALAGPVTADAPEGYPFVAFDEGLRKAAEQDRYVFMYFGRYGCGWCDKTNQESFSDPDLKALYTDNYVLVYVDAESGRRMTLPGGERITEMELGARMNVYATPVFGFLMPDGETIFTVPGFKTADEFRDYHRFVSGGHYREQGLFEYLASESR</sequence>
<dbReference type="STRING" id="108003.B1C78_12080"/>
<dbReference type="OrthoDB" id="7066560at2"/>
<reference evidence="3 4" key="1">
    <citation type="submission" date="2017-02" db="EMBL/GenBank/DDBJ databases">
        <title>Genomic diversity within the haloalkaliphilic genus Thioalkalivibrio.</title>
        <authorList>
            <person name="Ahn A.-C."/>
            <person name="Meier-Kolthoff J."/>
            <person name="Overmars L."/>
            <person name="Richter M."/>
            <person name="Woyke T."/>
            <person name="Sorokin D.Y."/>
            <person name="Muyzer G."/>
        </authorList>
    </citation>
    <scope>NUCLEOTIDE SEQUENCE [LARGE SCALE GENOMIC DNA]</scope>
    <source>
        <strain evidence="3 4">ALJD</strain>
    </source>
</reference>
<evidence type="ECO:0000259" key="2">
    <source>
        <dbReference type="PROSITE" id="PS51352"/>
    </source>
</evidence>
<dbReference type="EMBL" id="MVBK01000073">
    <property type="protein sequence ID" value="OOG23209.1"/>
    <property type="molecule type" value="Genomic_DNA"/>
</dbReference>
<proteinExistence type="predicted"/>
<keyword evidence="1" id="KW-0732">Signal</keyword>
<dbReference type="InterPro" id="IPR013766">
    <property type="entry name" value="Thioredoxin_domain"/>
</dbReference>
<evidence type="ECO:0000313" key="3">
    <source>
        <dbReference type="EMBL" id="OOG23209.1"/>
    </source>
</evidence>
<keyword evidence="4" id="KW-1185">Reference proteome</keyword>
<dbReference type="InterPro" id="IPR012336">
    <property type="entry name" value="Thioredoxin-like_fold"/>
</dbReference>
<dbReference type="InterPro" id="IPR036249">
    <property type="entry name" value="Thioredoxin-like_sf"/>
</dbReference>
<dbReference type="PROSITE" id="PS51352">
    <property type="entry name" value="THIOREDOXIN_2"/>
    <property type="match status" value="1"/>
</dbReference>
<dbReference type="Proteomes" id="UP000189462">
    <property type="component" value="Unassembled WGS sequence"/>
</dbReference>
<accession>A0A1V3NDN9</accession>
<feature type="signal peptide" evidence="1">
    <location>
        <begin position="1"/>
        <end position="25"/>
    </location>
</feature>
<evidence type="ECO:0000313" key="4">
    <source>
        <dbReference type="Proteomes" id="UP000189462"/>
    </source>
</evidence>
<dbReference type="SUPFAM" id="SSF52833">
    <property type="entry name" value="Thioredoxin-like"/>
    <property type="match status" value="1"/>
</dbReference>
<organism evidence="3 4">
    <name type="scientific">Thioalkalivibrio denitrificans</name>
    <dbReference type="NCBI Taxonomy" id="108003"/>
    <lineage>
        <taxon>Bacteria</taxon>
        <taxon>Pseudomonadati</taxon>
        <taxon>Pseudomonadota</taxon>
        <taxon>Gammaproteobacteria</taxon>
        <taxon>Chromatiales</taxon>
        <taxon>Ectothiorhodospiraceae</taxon>
        <taxon>Thioalkalivibrio</taxon>
    </lineage>
</organism>
<gene>
    <name evidence="3" type="ORF">B1C78_12080</name>
</gene>
<dbReference type="Pfam" id="PF13098">
    <property type="entry name" value="Thioredoxin_2"/>
    <property type="match status" value="1"/>
</dbReference>